<dbReference type="PROSITE" id="PS50965">
    <property type="entry name" value="NERD"/>
    <property type="match status" value="1"/>
</dbReference>
<keyword evidence="2" id="KW-1133">Transmembrane helix</keyword>
<dbReference type="SUPFAM" id="SSF57783">
    <property type="entry name" value="Zinc beta-ribbon"/>
    <property type="match status" value="1"/>
</dbReference>
<dbReference type="EMBL" id="BAABFC010000017">
    <property type="protein sequence ID" value="GAA4501522.1"/>
    <property type="molecule type" value="Genomic_DNA"/>
</dbReference>
<gene>
    <name evidence="4" type="ORF">GCM10023095_24800</name>
</gene>
<keyword evidence="2" id="KW-0812">Transmembrane</keyword>
<feature type="domain" description="NERD" evidence="3">
    <location>
        <begin position="33"/>
        <end position="150"/>
    </location>
</feature>
<accession>A0ABP8QF71</accession>
<evidence type="ECO:0000313" key="5">
    <source>
        <dbReference type="Proteomes" id="UP001501321"/>
    </source>
</evidence>
<proteinExistence type="predicted"/>
<comment type="caution">
    <text evidence="4">The sequence shown here is derived from an EMBL/GenBank/DDBJ whole genome shotgun (WGS) entry which is preliminary data.</text>
</comment>
<feature type="transmembrane region" description="Helical" evidence="2">
    <location>
        <begin position="6"/>
        <end position="27"/>
    </location>
</feature>
<organism evidence="4 5">
    <name type="scientific">Pseudaeromonas paramecii</name>
    <dbReference type="NCBI Taxonomy" id="2138166"/>
    <lineage>
        <taxon>Bacteria</taxon>
        <taxon>Pseudomonadati</taxon>
        <taxon>Pseudomonadota</taxon>
        <taxon>Gammaproteobacteria</taxon>
        <taxon>Aeromonadales</taxon>
        <taxon>Aeromonadaceae</taxon>
        <taxon>Pseudaeromonas</taxon>
    </lineage>
</organism>
<evidence type="ECO:0000259" key="3">
    <source>
        <dbReference type="PROSITE" id="PS50965"/>
    </source>
</evidence>
<dbReference type="InterPro" id="IPR013498">
    <property type="entry name" value="Topo_IA_Znf"/>
</dbReference>
<reference evidence="5" key="1">
    <citation type="journal article" date="2019" name="Int. J. Syst. Evol. Microbiol.">
        <title>The Global Catalogue of Microorganisms (GCM) 10K type strain sequencing project: providing services to taxonomists for standard genome sequencing and annotation.</title>
        <authorList>
            <consortium name="The Broad Institute Genomics Platform"/>
            <consortium name="The Broad Institute Genome Sequencing Center for Infectious Disease"/>
            <person name="Wu L."/>
            <person name="Ma J."/>
        </authorList>
    </citation>
    <scope>NUCLEOTIDE SEQUENCE [LARGE SCALE GENOMIC DNA]</scope>
    <source>
        <strain evidence="5">JCM 32226</strain>
    </source>
</reference>
<sequence length="316" mass="35241">MDLTLLLNPLLSQLYILLPAFLLVLVIKSPWFKGKLGEFFVNTAVRWRLDKDVYHLVKDVTLPTEDGSTQIDHLIVSVYGVFVVETKNMRGWIFGGEQQRTWTQKIYKQTHKFQNPLFQNYKHTKTLQTLLGLEDGQLFSVIAFVGDASFKTPMPENVTTGAGYLRYILRHQATVLSEARVAEILTQIEAQRLAPGFKTNRAHVAHLRQKHGKPAAPSQAKPIMASQTKPRVQARPADSDMVPEPPPGTKASVPHTTLPHATSPHTAETATPACPKCGDPMVLRQVKQGARAGERFWGCSHYPHCRSRLPLAPAST</sequence>
<keyword evidence="2" id="KW-0472">Membrane</keyword>
<evidence type="ECO:0000313" key="4">
    <source>
        <dbReference type="EMBL" id="GAA4501522.1"/>
    </source>
</evidence>
<dbReference type="RefSeq" id="WP_345013568.1">
    <property type="nucleotide sequence ID" value="NZ_BAABFC010000017.1"/>
</dbReference>
<evidence type="ECO:0000256" key="2">
    <source>
        <dbReference type="SAM" id="Phobius"/>
    </source>
</evidence>
<feature type="compositionally biased region" description="Polar residues" evidence="1">
    <location>
        <begin position="259"/>
        <end position="269"/>
    </location>
</feature>
<dbReference type="Proteomes" id="UP001501321">
    <property type="component" value="Unassembled WGS sequence"/>
</dbReference>
<dbReference type="Pfam" id="PF08378">
    <property type="entry name" value="NERD"/>
    <property type="match status" value="1"/>
</dbReference>
<keyword evidence="5" id="KW-1185">Reference proteome</keyword>
<feature type="region of interest" description="Disordered" evidence="1">
    <location>
        <begin position="211"/>
        <end position="272"/>
    </location>
</feature>
<dbReference type="Gene3D" id="3.30.65.10">
    <property type="entry name" value="Bacterial Topoisomerase I, domain 1"/>
    <property type="match status" value="1"/>
</dbReference>
<dbReference type="Pfam" id="PF01396">
    <property type="entry name" value="Zn_ribbon_Top1"/>
    <property type="match status" value="1"/>
</dbReference>
<dbReference type="InterPro" id="IPR011528">
    <property type="entry name" value="NERD"/>
</dbReference>
<name>A0ABP8QF71_9GAMM</name>
<evidence type="ECO:0000256" key="1">
    <source>
        <dbReference type="SAM" id="MobiDB-lite"/>
    </source>
</evidence>
<protein>
    <submittedName>
        <fullName evidence="4">NERD domain-containing protein</fullName>
    </submittedName>
</protein>